<dbReference type="SUPFAM" id="SSF53383">
    <property type="entry name" value="PLP-dependent transferases"/>
    <property type="match status" value="1"/>
</dbReference>
<evidence type="ECO:0000256" key="10">
    <source>
        <dbReference type="ARBA" id="ARBA00047481"/>
    </source>
</evidence>
<gene>
    <name evidence="11" type="primary">hisC</name>
    <name evidence="14" type="ORF">AA15669_0424</name>
</gene>
<evidence type="ECO:0000256" key="5">
    <source>
        <dbReference type="ARBA" id="ARBA00022576"/>
    </source>
</evidence>
<dbReference type="EMBL" id="BAQD01000004">
    <property type="protein sequence ID" value="GBQ05350.1"/>
    <property type="molecule type" value="Genomic_DNA"/>
</dbReference>
<comment type="catalytic activity">
    <reaction evidence="10 11">
        <text>L-histidinol phosphate + 2-oxoglutarate = 3-(imidazol-4-yl)-2-oxopropyl phosphate + L-glutamate</text>
        <dbReference type="Rhea" id="RHEA:23744"/>
        <dbReference type="ChEBI" id="CHEBI:16810"/>
        <dbReference type="ChEBI" id="CHEBI:29985"/>
        <dbReference type="ChEBI" id="CHEBI:57766"/>
        <dbReference type="ChEBI" id="CHEBI:57980"/>
        <dbReference type="EC" id="2.6.1.9"/>
    </reaction>
</comment>
<evidence type="ECO:0000313" key="14">
    <source>
        <dbReference type="EMBL" id="GBQ05350.1"/>
    </source>
</evidence>
<proteinExistence type="inferred from homology"/>
<evidence type="ECO:0000256" key="9">
    <source>
        <dbReference type="ARBA" id="ARBA00023102"/>
    </source>
</evidence>
<evidence type="ECO:0000256" key="7">
    <source>
        <dbReference type="ARBA" id="ARBA00022679"/>
    </source>
</evidence>
<dbReference type="CDD" id="cd00609">
    <property type="entry name" value="AAT_like"/>
    <property type="match status" value="1"/>
</dbReference>
<evidence type="ECO:0000256" key="8">
    <source>
        <dbReference type="ARBA" id="ARBA00022898"/>
    </source>
</evidence>
<dbReference type="Gene3D" id="3.90.1150.10">
    <property type="entry name" value="Aspartate Aminotransferase, domain 1"/>
    <property type="match status" value="1"/>
</dbReference>
<dbReference type="Pfam" id="PF00155">
    <property type="entry name" value="Aminotran_1_2"/>
    <property type="match status" value="1"/>
</dbReference>
<dbReference type="InterPro" id="IPR005861">
    <property type="entry name" value="HisP_aminotrans"/>
</dbReference>
<feature type="compositionally biased region" description="Polar residues" evidence="12">
    <location>
        <begin position="22"/>
        <end position="34"/>
    </location>
</feature>
<comment type="cofactor">
    <cofactor evidence="1 11">
        <name>pyridoxal 5'-phosphate</name>
        <dbReference type="ChEBI" id="CHEBI:597326"/>
    </cofactor>
</comment>
<comment type="subunit">
    <text evidence="4 11">Homodimer.</text>
</comment>
<sequence length="357" mass="39861">MSRLWNPSVRALQPYTPGEQPKLTNLTKLNTNESPYGPSPKAIEAIKDAASDTLRLYPDPTSQGLRQAIAECYDVGVENIFPGNGSDEVLAHVFRALFHPDEPVLFSDVTYGFYPIYCQMFDLPYRMIPLREDFSIHQEDYTGPCGGIILANPNANTGMLLPVEDIEALVKRHPDRTVVVDEAYVEFGGQSAIPLIKRYDNLLIVRTFSKSSGLAGLRVGYAIGSEELIDGLTRVKDSFNSYPLSRPAQAGAEASIRDTAWLEDTTRKIIKTRDALIADLRQRGLTVLPSYANFILAHHPQHDAGKLAQALRDQAIIVRYQGSSPRIKDWLRITIGTDHDSKRLLEALDLIEKNTRR</sequence>
<dbReference type="InterPro" id="IPR015421">
    <property type="entry name" value="PyrdxlP-dep_Trfase_major"/>
</dbReference>
<dbReference type="RefSeq" id="WP_018980881.1">
    <property type="nucleotide sequence ID" value="NZ_BAQD01000004.1"/>
</dbReference>
<keyword evidence="8 11" id="KW-0663">Pyridoxal phosphate</keyword>
<dbReference type="HAMAP" id="MF_01023">
    <property type="entry name" value="HisC_aminotrans_2"/>
    <property type="match status" value="1"/>
</dbReference>
<evidence type="ECO:0000256" key="3">
    <source>
        <dbReference type="ARBA" id="ARBA00007970"/>
    </source>
</evidence>
<dbReference type="InterPro" id="IPR004839">
    <property type="entry name" value="Aminotransferase_I/II_large"/>
</dbReference>
<keyword evidence="7 11" id="KW-0808">Transferase</keyword>
<dbReference type="EC" id="2.6.1.9" evidence="11"/>
<evidence type="ECO:0000256" key="4">
    <source>
        <dbReference type="ARBA" id="ARBA00011738"/>
    </source>
</evidence>
<evidence type="ECO:0000256" key="2">
    <source>
        <dbReference type="ARBA" id="ARBA00005011"/>
    </source>
</evidence>
<comment type="pathway">
    <text evidence="2 11">Amino-acid biosynthesis; L-histidine biosynthesis; L-histidine from 5-phospho-alpha-D-ribose 1-diphosphate: step 7/9.</text>
</comment>
<dbReference type="Proteomes" id="UP001062901">
    <property type="component" value="Unassembled WGS sequence"/>
</dbReference>
<keyword evidence="5 11" id="KW-0032">Aminotransferase</keyword>
<dbReference type="InterPro" id="IPR015424">
    <property type="entry name" value="PyrdxlP-dep_Trfase"/>
</dbReference>
<feature type="modified residue" description="N6-(pyridoxal phosphate)lysine" evidence="11">
    <location>
        <position position="210"/>
    </location>
</feature>
<feature type="domain" description="Aminotransferase class I/classII large" evidence="13">
    <location>
        <begin position="25"/>
        <end position="348"/>
    </location>
</feature>
<keyword evidence="6 11" id="KW-0028">Amino-acid biosynthesis</keyword>
<evidence type="ECO:0000256" key="1">
    <source>
        <dbReference type="ARBA" id="ARBA00001933"/>
    </source>
</evidence>
<feature type="region of interest" description="Disordered" evidence="12">
    <location>
        <begin position="16"/>
        <end position="37"/>
    </location>
</feature>
<protein>
    <recommendedName>
        <fullName evidence="11">Histidinol-phosphate aminotransferase</fullName>
        <ecNumber evidence="11">2.6.1.9</ecNumber>
    </recommendedName>
    <alternativeName>
        <fullName evidence="11">Imidazole acetol-phosphate transaminase</fullName>
    </alternativeName>
</protein>
<organism evidence="14 15">
    <name type="scientific">Saccharibacter floricola DSM 15669</name>
    <dbReference type="NCBI Taxonomy" id="1123227"/>
    <lineage>
        <taxon>Bacteria</taxon>
        <taxon>Pseudomonadati</taxon>
        <taxon>Pseudomonadota</taxon>
        <taxon>Alphaproteobacteria</taxon>
        <taxon>Acetobacterales</taxon>
        <taxon>Acetobacteraceae</taxon>
        <taxon>Saccharibacter</taxon>
    </lineage>
</organism>
<accession>A0ABQ0NXR1</accession>
<evidence type="ECO:0000256" key="11">
    <source>
        <dbReference type="HAMAP-Rule" id="MF_01023"/>
    </source>
</evidence>
<dbReference type="PANTHER" id="PTHR42885">
    <property type="entry name" value="HISTIDINOL-PHOSPHATE AMINOTRANSFERASE-RELATED"/>
    <property type="match status" value="1"/>
</dbReference>
<evidence type="ECO:0000256" key="6">
    <source>
        <dbReference type="ARBA" id="ARBA00022605"/>
    </source>
</evidence>
<dbReference type="Gene3D" id="3.40.640.10">
    <property type="entry name" value="Type I PLP-dependent aspartate aminotransferase-like (Major domain)"/>
    <property type="match status" value="1"/>
</dbReference>
<reference evidence="14" key="1">
    <citation type="submission" date="2013-04" db="EMBL/GenBank/DDBJ databases">
        <title>The genome sequencing project of 58 acetic acid bacteria.</title>
        <authorList>
            <person name="Okamoto-Kainuma A."/>
            <person name="Ishikawa M."/>
            <person name="Umino S."/>
            <person name="Koizumi Y."/>
            <person name="Shiwa Y."/>
            <person name="Yoshikawa H."/>
            <person name="Matsutani M."/>
            <person name="Matsushita K."/>
        </authorList>
    </citation>
    <scope>NUCLEOTIDE SEQUENCE</scope>
    <source>
        <strain evidence="14">DSM 15669</strain>
    </source>
</reference>
<evidence type="ECO:0000313" key="15">
    <source>
        <dbReference type="Proteomes" id="UP001062901"/>
    </source>
</evidence>
<keyword evidence="9 11" id="KW-0368">Histidine biosynthesis</keyword>
<dbReference type="InterPro" id="IPR015422">
    <property type="entry name" value="PyrdxlP-dep_Trfase_small"/>
</dbReference>
<name>A0ABQ0NXR1_9PROT</name>
<dbReference type="NCBIfam" id="TIGR01141">
    <property type="entry name" value="hisC"/>
    <property type="match status" value="1"/>
</dbReference>
<evidence type="ECO:0000259" key="13">
    <source>
        <dbReference type="Pfam" id="PF00155"/>
    </source>
</evidence>
<evidence type="ECO:0000256" key="12">
    <source>
        <dbReference type="SAM" id="MobiDB-lite"/>
    </source>
</evidence>
<keyword evidence="15" id="KW-1185">Reference proteome</keyword>
<comment type="caution">
    <text evidence="14">The sequence shown here is derived from an EMBL/GenBank/DDBJ whole genome shotgun (WGS) entry which is preliminary data.</text>
</comment>
<dbReference type="PANTHER" id="PTHR42885:SF2">
    <property type="entry name" value="HISTIDINOL-PHOSPHATE AMINOTRANSFERASE"/>
    <property type="match status" value="1"/>
</dbReference>
<dbReference type="GO" id="GO:0008483">
    <property type="term" value="F:transaminase activity"/>
    <property type="evidence" value="ECO:0007669"/>
    <property type="project" value="UniProtKB-KW"/>
</dbReference>
<comment type="similarity">
    <text evidence="3 11">Belongs to the class-II pyridoxal-phosphate-dependent aminotransferase family. Histidinol-phosphate aminotransferase subfamily.</text>
</comment>